<dbReference type="Gene3D" id="2.30.30.750">
    <property type="match status" value="1"/>
</dbReference>
<feature type="compositionally biased region" description="Basic and acidic residues" evidence="5">
    <location>
        <begin position="116"/>
        <end position="127"/>
    </location>
</feature>
<dbReference type="InterPro" id="IPR041106">
    <property type="entry name" value="XRN1_D2_D3"/>
</dbReference>
<keyword evidence="3" id="KW-0269">Exonuclease</keyword>
<evidence type="ECO:0000256" key="4">
    <source>
        <dbReference type="ARBA" id="ARBA00038299"/>
    </source>
</evidence>
<dbReference type="Proteomes" id="UP000247409">
    <property type="component" value="Unassembled WGS sequence"/>
</dbReference>
<feature type="compositionally biased region" description="Basic and acidic residues" evidence="5">
    <location>
        <begin position="1378"/>
        <end position="1388"/>
    </location>
</feature>
<accession>A0A2V3ILM0</accession>
<dbReference type="GO" id="GO:0005634">
    <property type="term" value="C:nucleus"/>
    <property type="evidence" value="ECO:0007669"/>
    <property type="project" value="TreeGrafter"/>
</dbReference>
<dbReference type="InterPro" id="IPR027073">
    <property type="entry name" value="5_3_exoribonuclease"/>
</dbReference>
<evidence type="ECO:0000259" key="8">
    <source>
        <dbReference type="Pfam" id="PF18129"/>
    </source>
</evidence>
<feature type="region of interest" description="Disordered" evidence="5">
    <location>
        <begin position="106"/>
        <end position="127"/>
    </location>
</feature>
<dbReference type="InterPro" id="IPR041385">
    <property type="entry name" value="SH3_12"/>
</dbReference>
<evidence type="ECO:0000256" key="1">
    <source>
        <dbReference type="ARBA" id="ARBA00022722"/>
    </source>
</evidence>
<feature type="compositionally biased region" description="Basic residues" evidence="5">
    <location>
        <begin position="1428"/>
        <end position="1444"/>
    </location>
</feature>
<name>A0A2V3ILM0_9FLOR</name>
<feature type="compositionally biased region" description="Polar residues" evidence="5">
    <location>
        <begin position="1323"/>
        <end position="1340"/>
    </location>
</feature>
<comment type="caution">
    <text evidence="10">The sequence shown here is derived from an EMBL/GenBank/DDBJ whole genome shotgun (WGS) entry which is preliminary data.</text>
</comment>
<dbReference type="GO" id="GO:0004534">
    <property type="term" value="F:5'-3' RNA exonuclease activity"/>
    <property type="evidence" value="ECO:0007669"/>
    <property type="project" value="TreeGrafter"/>
</dbReference>
<dbReference type="Gene3D" id="3.40.50.12390">
    <property type="match status" value="2"/>
</dbReference>
<dbReference type="STRING" id="448386.A0A2V3ILM0"/>
<reference evidence="10 11" key="1">
    <citation type="journal article" date="2018" name="Mol. Biol. Evol.">
        <title>Analysis of the draft genome of the red seaweed Gracilariopsis chorda provides insights into genome size evolution in Rhodophyta.</title>
        <authorList>
            <person name="Lee J."/>
            <person name="Yang E.C."/>
            <person name="Graf L."/>
            <person name="Yang J.H."/>
            <person name="Qiu H."/>
            <person name="Zel Zion U."/>
            <person name="Chan C.X."/>
            <person name="Stephens T.G."/>
            <person name="Weber A.P.M."/>
            <person name="Boo G.H."/>
            <person name="Boo S.M."/>
            <person name="Kim K.M."/>
            <person name="Shin Y."/>
            <person name="Jung M."/>
            <person name="Lee S.J."/>
            <person name="Yim H.S."/>
            <person name="Lee J.H."/>
            <person name="Bhattacharya D."/>
            <person name="Yoon H.S."/>
        </authorList>
    </citation>
    <scope>NUCLEOTIDE SEQUENCE [LARGE SCALE GENOMIC DNA]</scope>
    <source>
        <strain evidence="10 11">SKKU-2015</strain>
        <tissue evidence="10">Whole body</tissue>
    </source>
</reference>
<dbReference type="GO" id="GO:0003723">
    <property type="term" value="F:RNA binding"/>
    <property type="evidence" value="ECO:0007669"/>
    <property type="project" value="TreeGrafter"/>
</dbReference>
<feature type="domain" description="Xrn1 helical" evidence="7">
    <location>
        <begin position="294"/>
        <end position="389"/>
    </location>
</feature>
<dbReference type="CDD" id="cd18673">
    <property type="entry name" value="PIN_XRN1-2-like"/>
    <property type="match status" value="1"/>
</dbReference>
<sequence length="1475" mass="166018">MGVPKFYRYISERYPLINAPLRHNSAPKIDNLYLDMNGIIHNCVHASPGNGGIDSKRYPSATPHYKKSTPDIFADVFKYIDNIVALLPPRRLLYMAIDGVAPRAKMNQQRSRRFRSAKERSDQHQRLMREDPMYAAADVDPFDSNCITPGTAFMHQLTIALKYFVTNKITTDPLWSNIRVVLSGAEAPGEGEHKIMEYIRAERESKRLSPNTRHCVYGLDADLIMLALVTHEPHFFILREKVDFTFWRKKRGPRLATALDITVFGEFELLSIGLLREYLVEDLGADNNSNLPFFDVERLTDDFVFILMLIGNDFLPNLPTLDIADGTLDVLLHLYKRVLPIFDGYLTFEGSIIPHRLEFFLAKLGLLEQDVLKAKKEMEANGSESRGRRAYRGKTFANVDLDILFGFHLMDPALLQKPFTPAMLKAETRALRQRLNESKLSQMKLDYYSDKFGQDMLEEGMQSLTKRYVEGLSWTLKYYMEGCRMWRWFYPYHYAPLASDIVDIADVLFHFDTNIVRQPPFRPVEQLMSVLPPKSSWCLPKPYRSLMMSANSPIRDFYPEEFQTDMNGKRNDWEAVVLLPFVDEERLLAAIRSVPASVLSDEEKQRNLLGPSLVYKRSHTAVEVVISPFKDRLPSFTSMASHTLLELPKIQDGRSFTAELFPGTHKPSEDDSLIDLPSLKRLEYATRLEQIGVNVFGMSSKSESLVLVMDFEFFEEQELGEAPEPQKSVSGISESDIAPGCPVWFGYPWRSPGYVEWIANAETTRKVLHVPRSDHRHSTSHVEAYKTIKGKFTNDLSTVLCDLYQKKAILISPPKELFGVKRIRPDTHNHYEVSDKAIFTHDRFVQKRTVPSLRKSHSLVKAKQPVMYIGHGPYFGHTCSVVRPTGSGSVLVQFKRSEASAKEAAFGYRIVSISSHAQRWFTTSRLAATVGLKTAVVDAVLGSLRVSLSSSKEEIDLGLGIKYIGRGLVVPGYAKKDEKGIFVFSDLCVDVLKNYHAAFPHLFQAIEQRKSDESLNGNGKGRGSFVYDAKQLFKASPSPDEGVRAAATWISVQDVAQQPLVSAPSQVLSAQVVGDLERHSRIVLALQDEYENSLRTARDAKHIKEVPRASLITGFEDPKDMSVFEANRGSSSFSPVPLNGLGLRLGDRVVNRIHGGNVPFGLRGTVVGIHDDDENVEQTVSESDQSEVSSTTLVEVVFDVGFISGGSLSGRCTRGRGKVVPAHHLLIVRPDRENPYYAQHYARMAAQVGIQLQAAAMGKTEQSQRRKAIAAAAAVVHEGAIARESEAIQDRSLRQWDGTTPPSVWANSYVPFQKQEVRAGLHSASSKESGPGLSATSRYPSTPEPVPIREDQLPLPRFVKRKMGRTDAQRKPVPSNARWKDPEEEKLPNGHSSTPEDSDEPLSAKAIQDHVLQVLRNQEEETPEKSKGPRKPASKRSRRQRPRTAWKSAATEDDDDEYASLWDALQEEARQKSKK</sequence>
<evidence type="ECO:0000313" key="10">
    <source>
        <dbReference type="EMBL" id="PXF42948.1"/>
    </source>
</evidence>
<dbReference type="OrthoDB" id="372487at2759"/>
<dbReference type="Pfam" id="PF18334">
    <property type="entry name" value="XRN1_D2_D3"/>
    <property type="match status" value="1"/>
</dbReference>
<evidence type="ECO:0000313" key="11">
    <source>
        <dbReference type="Proteomes" id="UP000247409"/>
    </source>
</evidence>
<feature type="domain" description="5'-3' exoribonuclease 1 SH3-like" evidence="8">
    <location>
        <begin position="1144"/>
        <end position="1226"/>
    </location>
</feature>
<feature type="compositionally biased region" description="Basic and acidic residues" evidence="5">
    <location>
        <begin position="1417"/>
        <end position="1427"/>
    </location>
</feature>
<evidence type="ECO:0000259" key="7">
    <source>
        <dbReference type="Pfam" id="PF17846"/>
    </source>
</evidence>
<dbReference type="GO" id="GO:0000956">
    <property type="term" value="P:nuclear-transcribed mRNA catabolic process"/>
    <property type="evidence" value="ECO:0007669"/>
    <property type="project" value="TreeGrafter"/>
</dbReference>
<keyword evidence="2" id="KW-0378">Hydrolase</keyword>
<dbReference type="Gene3D" id="1.25.40.1050">
    <property type="match status" value="1"/>
</dbReference>
<dbReference type="InterPro" id="IPR041412">
    <property type="entry name" value="Xrn1_helical"/>
</dbReference>
<dbReference type="PANTHER" id="PTHR12341">
    <property type="entry name" value="5'-&gt;3' EXORIBONUCLEASE"/>
    <property type="match status" value="1"/>
</dbReference>
<feature type="domain" description="Exoribonuclease Xrn1 D2/D3" evidence="9">
    <location>
        <begin position="876"/>
        <end position="1086"/>
    </location>
</feature>
<evidence type="ECO:0000256" key="5">
    <source>
        <dbReference type="SAM" id="MobiDB-lite"/>
    </source>
</evidence>
<dbReference type="InterPro" id="IPR047008">
    <property type="entry name" value="XRN1_SH3_sf"/>
</dbReference>
<evidence type="ECO:0000259" key="9">
    <source>
        <dbReference type="Pfam" id="PF18334"/>
    </source>
</evidence>
<dbReference type="InterPro" id="IPR047007">
    <property type="entry name" value="XRN1_D1_sf"/>
</dbReference>
<dbReference type="PANTHER" id="PTHR12341:SF7">
    <property type="entry name" value="5'-3' EXORIBONUCLEASE 1"/>
    <property type="match status" value="1"/>
</dbReference>
<feature type="domain" description="Xrn1 N-terminal" evidence="6">
    <location>
        <begin position="1"/>
        <end position="241"/>
    </location>
</feature>
<gene>
    <name evidence="10" type="ORF">BWQ96_07326</name>
</gene>
<dbReference type="EMBL" id="NBIV01000144">
    <property type="protein sequence ID" value="PXF42948.1"/>
    <property type="molecule type" value="Genomic_DNA"/>
</dbReference>
<dbReference type="InterPro" id="IPR004859">
    <property type="entry name" value="Xrn1_N"/>
</dbReference>
<dbReference type="Pfam" id="PF17846">
    <property type="entry name" value="XRN_M"/>
    <property type="match status" value="2"/>
</dbReference>
<evidence type="ECO:0000256" key="3">
    <source>
        <dbReference type="ARBA" id="ARBA00022839"/>
    </source>
</evidence>
<dbReference type="Pfam" id="PF18129">
    <property type="entry name" value="SH3_12"/>
    <property type="match status" value="1"/>
</dbReference>
<keyword evidence="11" id="KW-1185">Reference proteome</keyword>
<evidence type="ECO:0000256" key="2">
    <source>
        <dbReference type="ARBA" id="ARBA00022801"/>
    </source>
</evidence>
<feature type="domain" description="Xrn1 helical" evidence="7">
    <location>
        <begin position="444"/>
        <end position="623"/>
    </location>
</feature>
<dbReference type="Pfam" id="PF03159">
    <property type="entry name" value="XRN_N"/>
    <property type="match status" value="1"/>
</dbReference>
<proteinExistence type="inferred from homology"/>
<comment type="similarity">
    <text evidence="4">Belongs to the 5'-3' exonuclease family.</text>
</comment>
<organism evidence="10 11">
    <name type="scientific">Gracilariopsis chorda</name>
    <dbReference type="NCBI Taxonomy" id="448386"/>
    <lineage>
        <taxon>Eukaryota</taxon>
        <taxon>Rhodophyta</taxon>
        <taxon>Florideophyceae</taxon>
        <taxon>Rhodymeniophycidae</taxon>
        <taxon>Gracilariales</taxon>
        <taxon>Gracilariaceae</taxon>
        <taxon>Gracilariopsis</taxon>
    </lineage>
</organism>
<protein>
    <submittedName>
        <fullName evidence="10">5'-3' exoribonuclease 1</fullName>
    </submittedName>
</protein>
<feature type="region of interest" description="Disordered" evidence="5">
    <location>
        <begin position="1320"/>
        <end position="1458"/>
    </location>
</feature>
<evidence type="ECO:0000259" key="6">
    <source>
        <dbReference type="Pfam" id="PF03159"/>
    </source>
</evidence>
<keyword evidence="1" id="KW-0540">Nuclease</keyword>
<dbReference type="Gene3D" id="2.170.260.40">
    <property type="match status" value="1"/>
</dbReference>